<dbReference type="EMBL" id="JABVCQ010000021">
    <property type="protein sequence ID" value="MBB1126583.1"/>
    <property type="molecule type" value="Genomic_DNA"/>
</dbReference>
<protein>
    <submittedName>
        <fullName evidence="2">Uncharacterized protein</fullName>
    </submittedName>
</protein>
<keyword evidence="3" id="KW-1185">Reference proteome</keyword>
<evidence type="ECO:0000256" key="1">
    <source>
        <dbReference type="SAM" id="Phobius"/>
    </source>
</evidence>
<feature type="transmembrane region" description="Helical" evidence="1">
    <location>
        <begin position="39"/>
        <end position="59"/>
    </location>
</feature>
<feature type="transmembrane region" description="Helical" evidence="1">
    <location>
        <begin position="100"/>
        <end position="121"/>
    </location>
</feature>
<name>A0A839HCB3_9GAMM</name>
<comment type="caution">
    <text evidence="2">The sequence shown here is derived from an EMBL/GenBank/DDBJ whole genome shotgun (WGS) entry which is preliminary data.</text>
</comment>
<dbReference type="AlphaFoldDB" id="A0A839HCB3"/>
<keyword evidence="1" id="KW-0812">Transmembrane</keyword>
<dbReference type="RefSeq" id="WP_182584210.1">
    <property type="nucleotide sequence ID" value="NZ_JABVCQ010000021.1"/>
</dbReference>
<dbReference type="Proteomes" id="UP000548632">
    <property type="component" value="Unassembled WGS sequence"/>
</dbReference>
<reference evidence="2 3" key="1">
    <citation type="journal article" date="2020" name="Arch. Microbiol.">
        <title>The genome sequence of the giant phototrophic gammaproteobacterium Thiospirillum jenense gives insight into its physiological properties and phylogenetic relationships.</title>
        <authorList>
            <person name="Imhoff J.F."/>
            <person name="Meyer T.E."/>
            <person name="Kyndt J.A."/>
        </authorList>
    </citation>
    <scope>NUCLEOTIDE SEQUENCE [LARGE SCALE GENOMIC DNA]</scope>
    <source>
        <strain evidence="2 3">DSM 216</strain>
    </source>
</reference>
<feature type="transmembrane region" description="Helical" evidence="1">
    <location>
        <begin position="71"/>
        <end position="88"/>
    </location>
</feature>
<evidence type="ECO:0000313" key="3">
    <source>
        <dbReference type="Proteomes" id="UP000548632"/>
    </source>
</evidence>
<gene>
    <name evidence="2" type="ORF">HUK38_10130</name>
</gene>
<proteinExistence type="predicted"/>
<evidence type="ECO:0000313" key="2">
    <source>
        <dbReference type="EMBL" id="MBB1126583.1"/>
    </source>
</evidence>
<organism evidence="2 3">
    <name type="scientific">Thiospirillum jenense</name>
    <dbReference type="NCBI Taxonomy" id="1653858"/>
    <lineage>
        <taxon>Bacteria</taxon>
        <taxon>Pseudomonadati</taxon>
        <taxon>Pseudomonadota</taxon>
        <taxon>Gammaproteobacteria</taxon>
        <taxon>Chromatiales</taxon>
        <taxon>Chromatiaceae</taxon>
        <taxon>Thiospirillum</taxon>
    </lineage>
</organism>
<accession>A0A839HCB3</accession>
<keyword evidence="1" id="KW-1133">Transmembrane helix</keyword>
<sequence>MPQLPTRRGKKIGWLGGWLGSIVWICALALVAFWQGKFIAGLLGLSIFIVSLIAGWWFMPWRHPTTRYWRLLLPLYLLEMVALIWAVWTSGGWQASGLHWSMLAVLLPLLSPFFTLGWRCWTDDERHS</sequence>
<keyword evidence="1" id="KW-0472">Membrane</keyword>
<feature type="transmembrane region" description="Helical" evidence="1">
    <location>
        <begin position="12"/>
        <end position="33"/>
    </location>
</feature>